<dbReference type="Proteomes" id="UP001243989">
    <property type="component" value="Unassembled WGS sequence"/>
</dbReference>
<accession>A0AAJ0A0X0</accession>
<reference evidence="2" key="1">
    <citation type="submission" date="2021-06" db="EMBL/GenBank/DDBJ databases">
        <title>Comparative genomics, transcriptomics and evolutionary studies reveal genomic signatures of adaptation to plant cell wall in hemibiotrophic fungi.</title>
        <authorList>
            <consortium name="DOE Joint Genome Institute"/>
            <person name="Baroncelli R."/>
            <person name="Diaz J.F."/>
            <person name="Benocci T."/>
            <person name="Peng M."/>
            <person name="Battaglia E."/>
            <person name="Haridas S."/>
            <person name="Andreopoulos W."/>
            <person name="Labutti K."/>
            <person name="Pangilinan J."/>
            <person name="Floch G.L."/>
            <person name="Makela M.R."/>
            <person name="Henrissat B."/>
            <person name="Grigoriev I.V."/>
            <person name="Crouch J.A."/>
            <person name="De Vries R.P."/>
            <person name="Sukno S.A."/>
            <person name="Thon M.R."/>
        </authorList>
    </citation>
    <scope>NUCLEOTIDE SEQUENCE</scope>
    <source>
        <strain evidence="2">CBS 102054</strain>
    </source>
</reference>
<proteinExistence type="predicted"/>
<evidence type="ECO:0000313" key="2">
    <source>
        <dbReference type="EMBL" id="KAK1654414.1"/>
    </source>
</evidence>
<dbReference type="EMBL" id="JAHMHQ010000002">
    <property type="protein sequence ID" value="KAK1654414.1"/>
    <property type="molecule type" value="Genomic_DNA"/>
</dbReference>
<comment type="caution">
    <text evidence="2">The sequence shown here is derived from an EMBL/GenBank/DDBJ whole genome shotgun (WGS) entry which is preliminary data.</text>
</comment>
<dbReference type="AlphaFoldDB" id="A0AAJ0A0X0"/>
<name>A0AAJ0A0X0_9PEZI</name>
<evidence type="ECO:0000256" key="1">
    <source>
        <dbReference type="SAM" id="MobiDB-lite"/>
    </source>
</evidence>
<evidence type="ECO:0000313" key="3">
    <source>
        <dbReference type="Proteomes" id="UP001243989"/>
    </source>
</evidence>
<sequence>MIPPSSRRCKTKRNIKCHGTTARPDFRTSGPFSVHNRVMEIQWLPGFQFRVPRGRLNEVARPPSSTASKPRGVQPTGPLCHSLWRAVCIILSASHSKCNNNNNNNHPRPRPSGFSKPGAQTLAV</sequence>
<protein>
    <submittedName>
        <fullName evidence="2">Uncharacterized protein</fullName>
    </submittedName>
</protein>
<feature type="region of interest" description="Disordered" evidence="1">
    <location>
        <begin position="98"/>
        <end position="124"/>
    </location>
</feature>
<organism evidence="2 3">
    <name type="scientific">Colletotrichum phormii</name>
    <dbReference type="NCBI Taxonomy" id="359342"/>
    <lineage>
        <taxon>Eukaryota</taxon>
        <taxon>Fungi</taxon>
        <taxon>Dikarya</taxon>
        <taxon>Ascomycota</taxon>
        <taxon>Pezizomycotina</taxon>
        <taxon>Sordariomycetes</taxon>
        <taxon>Hypocreomycetidae</taxon>
        <taxon>Glomerellales</taxon>
        <taxon>Glomerellaceae</taxon>
        <taxon>Colletotrichum</taxon>
        <taxon>Colletotrichum acutatum species complex</taxon>
    </lineage>
</organism>
<keyword evidence="3" id="KW-1185">Reference proteome</keyword>
<dbReference type="RefSeq" id="XP_060450458.1">
    <property type="nucleotide sequence ID" value="XM_060596348.1"/>
</dbReference>
<gene>
    <name evidence="2" type="ORF">BDP81DRAFT_83009</name>
</gene>
<dbReference type="GeneID" id="85481210"/>